<evidence type="ECO:0000256" key="4">
    <source>
        <dbReference type="ARBA" id="ARBA00022519"/>
    </source>
</evidence>
<keyword evidence="4" id="KW-0997">Cell inner membrane</keyword>
<dbReference type="Pfam" id="PF07095">
    <property type="entry name" value="IgaA"/>
    <property type="match status" value="1"/>
</dbReference>
<evidence type="ECO:0000256" key="7">
    <source>
        <dbReference type="ARBA" id="ARBA00023136"/>
    </source>
</evidence>
<evidence type="ECO:0000256" key="5">
    <source>
        <dbReference type="ARBA" id="ARBA00022692"/>
    </source>
</evidence>
<evidence type="ECO:0000313" key="9">
    <source>
        <dbReference type="EMBL" id="VTR61906.1"/>
    </source>
</evidence>
<accession>A0A4U9WRI1</accession>
<sequence length="412" mass="46518">MAGILPFVKPNHRKLTAPERAAIENYLNQQNHLGNKTAVGFHFPAFCQAGVDRTERQRFTRSPMPSPAMVWPAMNPNNWRYYLDSEEIHLPPFWEQYISADNHVEVIKTQTLPLVISLNGHSLLDHIYDSPPSPVVTTTPTRNASIRKEESEHIELVNIRKETREEHELNRPNGVKEAALISAALLLLFLSLISPVVVIPWIILVAVLMIVWGCWHLLRRPSEKELKEVHCLRGTPKRWGLFGESNQGQISNISFGIIDLIYPPHWLPYLNADLGKTTNVDIYLNRQVVRQGHYLSLHDEVKNFPLQHWGKNAVLAASSLVVLLLLLIYIPLSLPAKLSTAWLQGTQKTEVTSVQALEAIPLHIGDRLKIQGNGMCFVPSGNNSATAPSFMPFDCSGIYWNTATRCHSLNRK</sequence>
<feature type="transmembrane region" description="Helical" evidence="8">
    <location>
        <begin position="312"/>
        <end position="332"/>
    </location>
</feature>
<dbReference type="GO" id="GO:0005886">
    <property type="term" value="C:plasma membrane"/>
    <property type="evidence" value="ECO:0007669"/>
    <property type="project" value="UniProtKB-SubCell"/>
</dbReference>
<reference evidence="9" key="1">
    <citation type="submission" date="2019-05" db="EMBL/GenBank/DDBJ databases">
        <authorList>
            <consortium name="Pathogen Informatics"/>
        </authorList>
    </citation>
    <scope>NUCLEOTIDE SEQUENCE [LARGE SCALE GENOMIC DNA]</scope>
    <source>
        <strain evidence="9">NCTC12965</strain>
    </source>
</reference>
<protein>
    <submittedName>
        <fullName evidence="9">Intracellular growth attenuator protein igaA</fullName>
    </submittedName>
</protein>
<proteinExistence type="inferred from homology"/>
<dbReference type="InterPro" id="IPR010771">
    <property type="entry name" value="IgaA"/>
</dbReference>
<evidence type="ECO:0000256" key="2">
    <source>
        <dbReference type="ARBA" id="ARBA00009494"/>
    </source>
</evidence>
<keyword evidence="7 8" id="KW-0472">Membrane</keyword>
<feature type="transmembrane region" description="Helical" evidence="8">
    <location>
        <begin position="199"/>
        <end position="218"/>
    </location>
</feature>
<organism evidence="9">
    <name type="scientific">Serratia fonticola</name>
    <dbReference type="NCBI Taxonomy" id="47917"/>
    <lineage>
        <taxon>Bacteria</taxon>
        <taxon>Pseudomonadati</taxon>
        <taxon>Pseudomonadota</taxon>
        <taxon>Gammaproteobacteria</taxon>
        <taxon>Enterobacterales</taxon>
        <taxon>Yersiniaceae</taxon>
        <taxon>Serratia</taxon>
    </lineage>
</organism>
<evidence type="ECO:0000256" key="1">
    <source>
        <dbReference type="ARBA" id="ARBA00004429"/>
    </source>
</evidence>
<evidence type="ECO:0000256" key="8">
    <source>
        <dbReference type="SAM" id="Phobius"/>
    </source>
</evidence>
<name>A0A4U9WRI1_SERFO</name>
<keyword evidence="3" id="KW-1003">Cell membrane</keyword>
<gene>
    <name evidence="9" type="primary">igaA_2</name>
    <name evidence="9" type="ORF">NCTC12965_09006</name>
</gene>
<evidence type="ECO:0000256" key="6">
    <source>
        <dbReference type="ARBA" id="ARBA00022989"/>
    </source>
</evidence>
<comment type="similarity">
    <text evidence="2">Belongs to the IgaA family.</text>
</comment>
<comment type="subcellular location">
    <subcellularLocation>
        <location evidence="1">Cell inner membrane</location>
        <topology evidence="1">Multi-pass membrane protein</topology>
    </subcellularLocation>
</comment>
<keyword evidence="6 8" id="KW-1133">Transmembrane helix</keyword>
<dbReference type="EMBL" id="CABEEZ010000170">
    <property type="protein sequence ID" value="VTR61906.1"/>
    <property type="molecule type" value="Genomic_DNA"/>
</dbReference>
<dbReference type="AlphaFoldDB" id="A0A4U9WRI1"/>
<keyword evidence="5 8" id="KW-0812">Transmembrane</keyword>
<evidence type="ECO:0000256" key="3">
    <source>
        <dbReference type="ARBA" id="ARBA00022475"/>
    </source>
</evidence>